<feature type="signal peptide" evidence="2">
    <location>
        <begin position="1"/>
        <end position="18"/>
    </location>
</feature>
<feature type="compositionally biased region" description="Basic and acidic residues" evidence="1">
    <location>
        <begin position="123"/>
        <end position="140"/>
    </location>
</feature>
<dbReference type="GeneID" id="85349226"/>
<feature type="compositionally biased region" description="Polar residues" evidence="1">
    <location>
        <begin position="143"/>
        <end position="153"/>
    </location>
</feature>
<feature type="chain" id="PRO_5041302804" evidence="2">
    <location>
        <begin position="19"/>
        <end position="199"/>
    </location>
</feature>
<feature type="region of interest" description="Disordered" evidence="1">
    <location>
        <begin position="120"/>
        <end position="153"/>
    </location>
</feature>
<dbReference type="RefSeq" id="XP_060324301.1">
    <property type="nucleotide sequence ID" value="XM_060465678.1"/>
</dbReference>
<gene>
    <name evidence="3" type="ORF">EV420DRAFT_1075892</name>
</gene>
<dbReference type="AlphaFoldDB" id="A0AA39JL66"/>
<proteinExistence type="predicted"/>
<dbReference type="Proteomes" id="UP001175211">
    <property type="component" value="Unassembled WGS sequence"/>
</dbReference>
<sequence>MFLHLSLSLIFWTLRVFALNISVPRHGSQNRDVMVNLTYSPSDSPCFFLRKVWNIHGQPHLSRNAVNITGFTANVSTNITFEHVGTFRVFAFNISDLTNYTDSFSQYSIAQSQSVHIQWSESLDDKNDGRNRKDHKESKNRGNRTSGNLGTTQTVKAVPVASASALSDSTSNYSSSLARASPVALVWGFILGLLLVTTP</sequence>
<comment type="caution">
    <text evidence="3">The sequence shown here is derived from an EMBL/GenBank/DDBJ whole genome shotgun (WGS) entry which is preliminary data.</text>
</comment>
<reference evidence="3" key="1">
    <citation type="submission" date="2023-06" db="EMBL/GenBank/DDBJ databases">
        <authorList>
            <consortium name="Lawrence Berkeley National Laboratory"/>
            <person name="Ahrendt S."/>
            <person name="Sahu N."/>
            <person name="Indic B."/>
            <person name="Wong-Bajracharya J."/>
            <person name="Merenyi Z."/>
            <person name="Ke H.-M."/>
            <person name="Monk M."/>
            <person name="Kocsube S."/>
            <person name="Drula E."/>
            <person name="Lipzen A."/>
            <person name="Balint B."/>
            <person name="Henrissat B."/>
            <person name="Andreopoulos B."/>
            <person name="Martin F.M."/>
            <person name="Harder C.B."/>
            <person name="Rigling D."/>
            <person name="Ford K.L."/>
            <person name="Foster G.D."/>
            <person name="Pangilinan J."/>
            <person name="Papanicolaou A."/>
            <person name="Barry K."/>
            <person name="LaButti K."/>
            <person name="Viragh M."/>
            <person name="Koriabine M."/>
            <person name="Yan M."/>
            <person name="Riley R."/>
            <person name="Champramary S."/>
            <person name="Plett K.L."/>
            <person name="Tsai I.J."/>
            <person name="Slot J."/>
            <person name="Sipos G."/>
            <person name="Plett J."/>
            <person name="Nagy L.G."/>
            <person name="Grigoriev I.V."/>
        </authorList>
    </citation>
    <scope>NUCLEOTIDE SEQUENCE</scope>
    <source>
        <strain evidence="3">CCBAS 213</strain>
    </source>
</reference>
<dbReference type="EMBL" id="JAUEPS010000064">
    <property type="protein sequence ID" value="KAK0442483.1"/>
    <property type="molecule type" value="Genomic_DNA"/>
</dbReference>
<protein>
    <submittedName>
        <fullName evidence="3">Uncharacterized protein</fullName>
    </submittedName>
</protein>
<evidence type="ECO:0000256" key="1">
    <source>
        <dbReference type="SAM" id="MobiDB-lite"/>
    </source>
</evidence>
<accession>A0AA39JL66</accession>
<evidence type="ECO:0000256" key="2">
    <source>
        <dbReference type="SAM" id="SignalP"/>
    </source>
</evidence>
<evidence type="ECO:0000313" key="4">
    <source>
        <dbReference type="Proteomes" id="UP001175211"/>
    </source>
</evidence>
<keyword evidence="4" id="KW-1185">Reference proteome</keyword>
<keyword evidence="2" id="KW-0732">Signal</keyword>
<evidence type="ECO:0000313" key="3">
    <source>
        <dbReference type="EMBL" id="KAK0442483.1"/>
    </source>
</evidence>
<name>A0AA39JL66_ARMTA</name>
<organism evidence="3 4">
    <name type="scientific">Armillaria tabescens</name>
    <name type="common">Ringless honey mushroom</name>
    <name type="synonym">Agaricus tabescens</name>
    <dbReference type="NCBI Taxonomy" id="1929756"/>
    <lineage>
        <taxon>Eukaryota</taxon>
        <taxon>Fungi</taxon>
        <taxon>Dikarya</taxon>
        <taxon>Basidiomycota</taxon>
        <taxon>Agaricomycotina</taxon>
        <taxon>Agaricomycetes</taxon>
        <taxon>Agaricomycetidae</taxon>
        <taxon>Agaricales</taxon>
        <taxon>Marasmiineae</taxon>
        <taxon>Physalacriaceae</taxon>
        <taxon>Desarmillaria</taxon>
    </lineage>
</organism>